<dbReference type="PROSITE" id="PS50932">
    <property type="entry name" value="HTH_LACI_2"/>
    <property type="match status" value="1"/>
</dbReference>
<keyword evidence="6" id="KW-1185">Reference proteome</keyword>
<evidence type="ECO:0000313" key="5">
    <source>
        <dbReference type="EMBL" id="AFL90015.1"/>
    </source>
</evidence>
<evidence type="ECO:0000256" key="2">
    <source>
        <dbReference type="ARBA" id="ARBA00023125"/>
    </source>
</evidence>
<dbReference type="InterPro" id="IPR046335">
    <property type="entry name" value="LacI/GalR-like_sensor"/>
</dbReference>
<dbReference type="PANTHER" id="PTHR30146:SF109">
    <property type="entry name" value="HTH-TYPE TRANSCRIPTIONAL REGULATOR GALS"/>
    <property type="match status" value="1"/>
</dbReference>
<evidence type="ECO:0000259" key="4">
    <source>
        <dbReference type="PROSITE" id="PS50932"/>
    </source>
</evidence>
<feature type="domain" description="HTH lacI-type" evidence="4">
    <location>
        <begin position="4"/>
        <end position="60"/>
    </location>
</feature>
<dbReference type="HOGENOM" id="CLU_037628_6_1_0"/>
<dbReference type="InterPro" id="IPR010982">
    <property type="entry name" value="Lambda_DNA-bd_dom_sf"/>
</dbReference>
<sequence>MAAPKLGDIAKRAGVSIAAASIALNNPDTNRVSATKRAEILRIAEELGYVPNELAKALTERRTRLIGLMVPLKDPIFFNHFIAQVLGGIQATVMQRGYNLLIYSPTGKPGRFTRDQILESRFSDGLIFINTRFCLTRDVAETIRELDRAKINFTMVNSYYGRADVNYVGVDDPALGEAAAQYIAGRGHRHIAFLSGSSDLPTHIHLLKGLRKGLAEAGLELTDRHIGCTGYDQARAYEILDSWFAEKRARPSVVFCGDDQLLMHLYDYVEARGLKIPDDLAVVGRGNIGVISMLRPRPTSFTIPAFEAGKLSAEMLIDSIERPETKKRRVLLPFTFYAGETA</sequence>
<dbReference type="Gene3D" id="3.40.50.2300">
    <property type="match status" value="2"/>
</dbReference>
<dbReference type="STRING" id="926566.Terro_3806"/>
<dbReference type="EMBL" id="CP003379">
    <property type="protein sequence ID" value="AFL90015.1"/>
    <property type="molecule type" value="Genomic_DNA"/>
</dbReference>
<dbReference type="InterPro" id="IPR000843">
    <property type="entry name" value="HTH_LacI"/>
</dbReference>
<dbReference type="SUPFAM" id="SSF47413">
    <property type="entry name" value="lambda repressor-like DNA-binding domains"/>
    <property type="match status" value="1"/>
</dbReference>
<dbReference type="Proteomes" id="UP000006056">
    <property type="component" value="Chromosome"/>
</dbReference>
<reference evidence="5 6" key="1">
    <citation type="submission" date="2012-06" db="EMBL/GenBank/DDBJ databases">
        <title>Complete genome of Terriglobus roseus DSM 18391.</title>
        <authorList>
            <consortium name="US DOE Joint Genome Institute (JGI-PGF)"/>
            <person name="Lucas S."/>
            <person name="Copeland A."/>
            <person name="Lapidus A."/>
            <person name="Glavina del Rio T."/>
            <person name="Dalin E."/>
            <person name="Tice H."/>
            <person name="Bruce D."/>
            <person name="Goodwin L."/>
            <person name="Pitluck S."/>
            <person name="Peters L."/>
            <person name="Mikhailova N."/>
            <person name="Munk A.C.C."/>
            <person name="Kyrpides N."/>
            <person name="Mavromatis K."/>
            <person name="Ivanova N."/>
            <person name="Brettin T."/>
            <person name="Detter J.C."/>
            <person name="Han C."/>
            <person name="Larimer F."/>
            <person name="Land M."/>
            <person name="Hauser L."/>
            <person name="Markowitz V."/>
            <person name="Cheng J.-F."/>
            <person name="Hugenholtz P."/>
            <person name="Woyke T."/>
            <person name="Wu D."/>
            <person name="Brambilla E."/>
            <person name="Klenk H.-P."/>
            <person name="Eisen J.A."/>
        </authorList>
    </citation>
    <scope>NUCLEOTIDE SEQUENCE [LARGE SCALE GENOMIC DNA]</scope>
    <source>
        <strain evidence="6">DSM 18391 / NRRL B-41598 / KBS 63</strain>
    </source>
</reference>
<dbReference type="AlphaFoldDB" id="I3ZL97"/>
<keyword evidence="2" id="KW-0238">DNA-binding</keyword>
<dbReference type="CDD" id="cd01392">
    <property type="entry name" value="HTH_LacI"/>
    <property type="match status" value="1"/>
</dbReference>
<dbReference type="SMART" id="SM00354">
    <property type="entry name" value="HTH_LACI"/>
    <property type="match status" value="1"/>
</dbReference>
<evidence type="ECO:0000256" key="3">
    <source>
        <dbReference type="ARBA" id="ARBA00023163"/>
    </source>
</evidence>
<dbReference type="CDD" id="cd06267">
    <property type="entry name" value="PBP1_LacI_sugar_binding-like"/>
    <property type="match status" value="1"/>
</dbReference>
<dbReference type="OrthoDB" id="9788209at2"/>
<dbReference type="GO" id="GO:0003700">
    <property type="term" value="F:DNA-binding transcription factor activity"/>
    <property type="evidence" value="ECO:0007669"/>
    <property type="project" value="TreeGrafter"/>
</dbReference>
<proteinExistence type="predicted"/>
<evidence type="ECO:0000256" key="1">
    <source>
        <dbReference type="ARBA" id="ARBA00023015"/>
    </source>
</evidence>
<dbReference type="Gene3D" id="1.10.260.40">
    <property type="entry name" value="lambda repressor-like DNA-binding domains"/>
    <property type="match status" value="1"/>
</dbReference>
<dbReference type="InterPro" id="IPR028082">
    <property type="entry name" value="Peripla_BP_I"/>
</dbReference>
<keyword evidence="3" id="KW-0804">Transcription</keyword>
<dbReference type="SUPFAM" id="SSF53822">
    <property type="entry name" value="Periplasmic binding protein-like I"/>
    <property type="match status" value="1"/>
</dbReference>
<keyword evidence="1" id="KW-0805">Transcription regulation</keyword>
<dbReference type="RefSeq" id="WP_014787275.1">
    <property type="nucleotide sequence ID" value="NC_018014.1"/>
</dbReference>
<dbReference type="eggNOG" id="COG1609">
    <property type="taxonomic scope" value="Bacteria"/>
</dbReference>
<protein>
    <submittedName>
        <fullName evidence="5">Transcriptional regulator</fullName>
    </submittedName>
</protein>
<dbReference type="GO" id="GO:0000976">
    <property type="term" value="F:transcription cis-regulatory region binding"/>
    <property type="evidence" value="ECO:0007669"/>
    <property type="project" value="TreeGrafter"/>
</dbReference>
<dbReference type="Pfam" id="PF00356">
    <property type="entry name" value="LacI"/>
    <property type="match status" value="1"/>
</dbReference>
<dbReference type="Pfam" id="PF13377">
    <property type="entry name" value="Peripla_BP_3"/>
    <property type="match status" value="1"/>
</dbReference>
<accession>I3ZL97</accession>
<dbReference type="KEGG" id="trs:Terro_3806"/>
<evidence type="ECO:0000313" key="6">
    <source>
        <dbReference type="Proteomes" id="UP000006056"/>
    </source>
</evidence>
<gene>
    <name evidence="5" type="ordered locus">Terro_3806</name>
</gene>
<dbReference type="PANTHER" id="PTHR30146">
    <property type="entry name" value="LACI-RELATED TRANSCRIPTIONAL REPRESSOR"/>
    <property type="match status" value="1"/>
</dbReference>
<name>I3ZL97_TERRK</name>
<organism evidence="5 6">
    <name type="scientific">Terriglobus roseus (strain DSM 18391 / NRRL B-41598 / KBS 63)</name>
    <dbReference type="NCBI Taxonomy" id="926566"/>
    <lineage>
        <taxon>Bacteria</taxon>
        <taxon>Pseudomonadati</taxon>
        <taxon>Acidobacteriota</taxon>
        <taxon>Terriglobia</taxon>
        <taxon>Terriglobales</taxon>
        <taxon>Acidobacteriaceae</taxon>
        <taxon>Terriglobus</taxon>
    </lineage>
</organism>